<dbReference type="PANTHER" id="PTHR44329:SF288">
    <property type="entry name" value="MITOGEN-ACTIVATED PROTEIN KINASE KINASE KINASE 20"/>
    <property type="match status" value="1"/>
</dbReference>
<dbReference type="EMBL" id="KL197714">
    <property type="protein sequence ID" value="KDQ60141.1"/>
    <property type="molecule type" value="Genomic_DNA"/>
</dbReference>
<gene>
    <name evidence="6" type="ORF">JAAARDRAFT_32518</name>
</gene>
<evidence type="ECO:0000313" key="7">
    <source>
        <dbReference type="Proteomes" id="UP000027265"/>
    </source>
</evidence>
<proteinExistence type="predicted"/>
<dbReference type="Proteomes" id="UP000027265">
    <property type="component" value="Unassembled WGS sequence"/>
</dbReference>
<keyword evidence="3" id="KW-0418">Kinase</keyword>
<dbReference type="HOGENOM" id="CLU_000288_7_18_1"/>
<keyword evidence="4" id="KW-0067">ATP-binding</keyword>
<evidence type="ECO:0000313" key="6">
    <source>
        <dbReference type="EMBL" id="KDQ60141.1"/>
    </source>
</evidence>
<reference evidence="7" key="1">
    <citation type="journal article" date="2014" name="Proc. Natl. Acad. Sci. U.S.A.">
        <title>Extensive sampling of basidiomycete genomes demonstrates inadequacy of the white-rot/brown-rot paradigm for wood decay fungi.</title>
        <authorList>
            <person name="Riley R."/>
            <person name="Salamov A.A."/>
            <person name="Brown D.W."/>
            <person name="Nagy L.G."/>
            <person name="Floudas D."/>
            <person name="Held B.W."/>
            <person name="Levasseur A."/>
            <person name="Lombard V."/>
            <person name="Morin E."/>
            <person name="Otillar R."/>
            <person name="Lindquist E.A."/>
            <person name="Sun H."/>
            <person name="LaButti K.M."/>
            <person name="Schmutz J."/>
            <person name="Jabbour D."/>
            <person name="Luo H."/>
            <person name="Baker S.E."/>
            <person name="Pisabarro A.G."/>
            <person name="Walton J.D."/>
            <person name="Blanchette R.A."/>
            <person name="Henrissat B."/>
            <person name="Martin F."/>
            <person name="Cullen D."/>
            <person name="Hibbett D.S."/>
            <person name="Grigoriev I.V."/>
        </authorList>
    </citation>
    <scope>NUCLEOTIDE SEQUENCE [LARGE SCALE GENOMIC DNA]</scope>
    <source>
        <strain evidence="7">MUCL 33604</strain>
    </source>
</reference>
<dbReference type="Pfam" id="PF00069">
    <property type="entry name" value="Pkinase"/>
    <property type="match status" value="1"/>
</dbReference>
<evidence type="ECO:0000256" key="2">
    <source>
        <dbReference type="ARBA" id="ARBA00022741"/>
    </source>
</evidence>
<evidence type="ECO:0000259" key="5">
    <source>
        <dbReference type="PROSITE" id="PS50011"/>
    </source>
</evidence>
<evidence type="ECO:0000256" key="3">
    <source>
        <dbReference type="ARBA" id="ARBA00022777"/>
    </source>
</evidence>
<accession>A0A067QC16</accession>
<dbReference type="CDD" id="cd00180">
    <property type="entry name" value="PKc"/>
    <property type="match status" value="1"/>
</dbReference>
<dbReference type="InterPro" id="IPR011009">
    <property type="entry name" value="Kinase-like_dom_sf"/>
</dbReference>
<keyword evidence="1" id="KW-0808">Transferase</keyword>
<dbReference type="STRING" id="933084.A0A067QC16"/>
<keyword evidence="2" id="KW-0547">Nucleotide-binding</keyword>
<dbReference type="OrthoDB" id="346907at2759"/>
<sequence>MRTSPPSNKLRDLSTQLRPADNKFPLAQGSFSDVYRGILTQDNVDAQVAVKVFRVSKDEQKNAVVFEHYHREVQAYELLHLNPHVAEVLGVATIGDKPALVMKWYKNGDITHYLHLHPHVSVRQLTLDIVQGLKSLHSNYPPVVHGDVKPSNILVNDNGRAILCDFCSAYILGGTKFTTANLSGSCRSMAPELFPTIIDDDSPPAVPTTMSDIWSLGCTMAQVHHLSPKHIISCLAFSPNVVHHTQDTLSQSPSQLTSHPLRPERF</sequence>
<dbReference type="PANTHER" id="PTHR44329">
    <property type="entry name" value="SERINE/THREONINE-PROTEIN KINASE TNNI3K-RELATED"/>
    <property type="match status" value="1"/>
</dbReference>
<keyword evidence="7" id="KW-1185">Reference proteome</keyword>
<dbReference type="Gene3D" id="1.10.510.10">
    <property type="entry name" value="Transferase(Phosphotransferase) domain 1"/>
    <property type="match status" value="1"/>
</dbReference>
<dbReference type="GO" id="GO:0005524">
    <property type="term" value="F:ATP binding"/>
    <property type="evidence" value="ECO:0007669"/>
    <property type="project" value="UniProtKB-KW"/>
</dbReference>
<dbReference type="InterPro" id="IPR000719">
    <property type="entry name" value="Prot_kinase_dom"/>
</dbReference>
<dbReference type="AlphaFoldDB" id="A0A067QC16"/>
<dbReference type="PROSITE" id="PS50011">
    <property type="entry name" value="PROTEIN_KINASE_DOM"/>
    <property type="match status" value="1"/>
</dbReference>
<dbReference type="GO" id="GO:0004674">
    <property type="term" value="F:protein serine/threonine kinase activity"/>
    <property type="evidence" value="ECO:0007669"/>
    <property type="project" value="TreeGrafter"/>
</dbReference>
<protein>
    <recommendedName>
        <fullName evidence="5">Protein kinase domain-containing protein</fullName>
    </recommendedName>
</protein>
<dbReference type="SUPFAM" id="SSF56112">
    <property type="entry name" value="Protein kinase-like (PK-like)"/>
    <property type="match status" value="1"/>
</dbReference>
<dbReference type="InParanoid" id="A0A067QC16"/>
<feature type="domain" description="Protein kinase" evidence="5">
    <location>
        <begin position="20"/>
        <end position="266"/>
    </location>
</feature>
<organism evidence="6 7">
    <name type="scientific">Jaapia argillacea MUCL 33604</name>
    <dbReference type="NCBI Taxonomy" id="933084"/>
    <lineage>
        <taxon>Eukaryota</taxon>
        <taxon>Fungi</taxon>
        <taxon>Dikarya</taxon>
        <taxon>Basidiomycota</taxon>
        <taxon>Agaricomycotina</taxon>
        <taxon>Agaricomycetes</taxon>
        <taxon>Agaricomycetidae</taxon>
        <taxon>Jaapiales</taxon>
        <taxon>Jaapiaceae</taxon>
        <taxon>Jaapia</taxon>
    </lineage>
</organism>
<dbReference type="InterPro" id="IPR008271">
    <property type="entry name" value="Ser/Thr_kinase_AS"/>
</dbReference>
<dbReference type="PROSITE" id="PS00108">
    <property type="entry name" value="PROTEIN_KINASE_ST"/>
    <property type="match status" value="1"/>
</dbReference>
<evidence type="ECO:0000256" key="4">
    <source>
        <dbReference type="ARBA" id="ARBA00022840"/>
    </source>
</evidence>
<name>A0A067QC16_9AGAM</name>
<dbReference type="InterPro" id="IPR051681">
    <property type="entry name" value="Ser/Thr_Kinases-Pseudokinases"/>
</dbReference>
<dbReference type="SMART" id="SM00220">
    <property type="entry name" value="S_TKc"/>
    <property type="match status" value="1"/>
</dbReference>
<evidence type="ECO:0000256" key="1">
    <source>
        <dbReference type="ARBA" id="ARBA00022679"/>
    </source>
</evidence>